<accession>A0AAE4FZI0</accession>
<proteinExistence type="predicted"/>
<dbReference type="Proteomes" id="UP001180729">
    <property type="component" value="Unassembled WGS sequence"/>
</dbReference>
<dbReference type="AlphaFoldDB" id="A0AAE4FZI0"/>
<reference evidence="2" key="1">
    <citation type="submission" date="2022-06" db="EMBL/GenBank/DDBJ databases">
        <title>Draft Genome Sequences of Three Actinomyces oris Strains, Isolated from Healthy Human Feces.</title>
        <authorList>
            <person name="Ye Y."/>
            <person name="Liu C."/>
            <person name="Zhao J."/>
            <person name="Xu J."/>
            <person name="Huang H."/>
            <person name="Wang B."/>
            <person name="Wei J."/>
            <person name="Jing X."/>
        </authorList>
    </citation>
    <scope>NUCLEOTIDE SEQUENCE</scope>
    <source>
        <strain evidence="2">CNGBCC1803368</strain>
    </source>
</reference>
<comment type="caution">
    <text evidence="2">The sequence shown here is derived from an EMBL/GenBank/DDBJ whole genome shotgun (WGS) entry which is preliminary data.</text>
</comment>
<evidence type="ECO:0000313" key="3">
    <source>
        <dbReference type="Proteomes" id="UP001180729"/>
    </source>
</evidence>
<gene>
    <name evidence="2" type="ORF">RMW62_02250</name>
</gene>
<dbReference type="InterPro" id="IPR015032">
    <property type="entry name" value="ThsB__TIR-like_domain"/>
</dbReference>
<evidence type="ECO:0000259" key="1">
    <source>
        <dbReference type="Pfam" id="PF08937"/>
    </source>
</evidence>
<dbReference type="RefSeq" id="WP_311372130.1">
    <property type="nucleotide sequence ID" value="NZ_CAUQQU010000004.1"/>
</dbReference>
<feature type="domain" description="Thoeris protein ThsB TIR-like" evidence="1">
    <location>
        <begin position="12"/>
        <end position="104"/>
    </location>
</feature>
<sequence length="179" mass="20405">MTLATKTRRKCFISYHHADEIEVAQFIQTFDHNQDVLIARGIGARMPGDIINSTNDGYIMRKIRENYLRDTSVTIVLIGKETWKRKFVDWEIAASLSNTTQIVASGLAAITLPSAADYYDKRLPDRLNDNWNEGNGYATWWKYPSSADGLAEIIETAHSDRSLKANLINNRRSLRQRNA</sequence>
<organism evidence="2 3">
    <name type="scientific">Actinomyces oris</name>
    <dbReference type="NCBI Taxonomy" id="544580"/>
    <lineage>
        <taxon>Bacteria</taxon>
        <taxon>Bacillati</taxon>
        <taxon>Actinomycetota</taxon>
        <taxon>Actinomycetes</taxon>
        <taxon>Actinomycetales</taxon>
        <taxon>Actinomycetaceae</taxon>
        <taxon>Actinomyces</taxon>
    </lineage>
</organism>
<dbReference type="Gene3D" id="3.40.50.11200">
    <property type="match status" value="1"/>
</dbReference>
<dbReference type="EMBL" id="JAMZMH010000002">
    <property type="protein sequence ID" value="MDT0247902.1"/>
    <property type="molecule type" value="Genomic_DNA"/>
</dbReference>
<dbReference type="Pfam" id="PF08937">
    <property type="entry name" value="ThsB_TIR"/>
    <property type="match status" value="1"/>
</dbReference>
<evidence type="ECO:0000313" key="2">
    <source>
        <dbReference type="EMBL" id="MDT0247902.1"/>
    </source>
</evidence>
<name>A0AAE4FZI0_9ACTO</name>
<protein>
    <submittedName>
        <fullName evidence="2">TIR domain-containing protein</fullName>
    </submittedName>
</protein>